<evidence type="ECO:0000256" key="10">
    <source>
        <dbReference type="ARBA" id="ARBA00023136"/>
    </source>
</evidence>
<dbReference type="InterPro" id="IPR011992">
    <property type="entry name" value="EF-hand-dom_pair"/>
</dbReference>
<dbReference type="InterPro" id="IPR002123">
    <property type="entry name" value="Plipid/glycerol_acylTrfase"/>
</dbReference>
<dbReference type="InterPro" id="IPR045252">
    <property type="entry name" value="LPCAT1-like"/>
</dbReference>
<evidence type="ECO:0000256" key="8">
    <source>
        <dbReference type="ARBA" id="ARBA00022989"/>
    </source>
</evidence>
<evidence type="ECO:0000256" key="13">
    <source>
        <dbReference type="ARBA" id="ARBA00023315"/>
    </source>
</evidence>
<protein>
    <recommendedName>
        <fullName evidence="15">EF-hand domain-containing protein</fullName>
    </recommendedName>
</protein>
<gene>
    <name evidence="16" type="ORF">TeGR_g3462</name>
</gene>
<keyword evidence="5" id="KW-0808">Transferase</keyword>
<name>A0ABQ6MMY0_9STRA</name>
<keyword evidence="10 14" id="KW-0472">Membrane</keyword>
<accession>A0ABQ6MMY0</accession>
<comment type="subcellular location">
    <subcellularLocation>
        <location evidence="1">Membrane</location>
    </subcellularLocation>
</comment>
<comment type="similarity">
    <text evidence="3">Belongs to the 1-acyl-sn-glycerol-3-phosphate acyltransferase family.</text>
</comment>
<dbReference type="Pfam" id="PF13499">
    <property type="entry name" value="EF-hand_7"/>
    <property type="match status" value="1"/>
</dbReference>
<feature type="transmembrane region" description="Helical" evidence="14">
    <location>
        <begin position="154"/>
        <end position="176"/>
    </location>
</feature>
<dbReference type="PROSITE" id="PS50222">
    <property type="entry name" value="EF_HAND_2"/>
    <property type="match status" value="3"/>
</dbReference>
<dbReference type="SMART" id="SM00563">
    <property type="entry name" value="PlsC"/>
    <property type="match status" value="1"/>
</dbReference>
<organism evidence="16 17">
    <name type="scientific">Tetraparma gracilis</name>
    <dbReference type="NCBI Taxonomy" id="2962635"/>
    <lineage>
        <taxon>Eukaryota</taxon>
        <taxon>Sar</taxon>
        <taxon>Stramenopiles</taxon>
        <taxon>Ochrophyta</taxon>
        <taxon>Bolidophyceae</taxon>
        <taxon>Parmales</taxon>
        <taxon>Triparmaceae</taxon>
        <taxon>Tetraparma</taxon>
    </lineage>
</organism>
<feature type="transmembrane region" description="Helical" evidence="14">
    <location>
        <begin position="6"/>
        <end position="27"/>
    </location>
</feature>
<keyword evidence="9" id="KW-0443">Lipid metabolism</keyword>
<evidence type="ECO:0000256" key="9">
    <source>
        <dbReference type="ARBA" id="ARBA00023098"/>
    </source>
</evidence>
<feature type="domain" description="EF-hand" evidence="15">
    <location>
        <begin position="515"/>
        <end position="550"/>
    </location>
</feature>
<dbReference type="InterPro" id="IPR018247">
    <property type="entry name" value="EF_Hand_1_Ca_BS"/>
</dbReference>
<dbReference type="EMBL" id="BRYB01000372">
    <property type="protein sequence ID" value="GMI28712.1"/>
    <property type="molecule type" value="Genomic_DNA"/>
</dbReference>
<evidence type="ECO:0000256" key="1">
    <source>
        <dbReference type="ARBA" id="ARBA00004370"/>
    </source>
</evidence>
<comment type="caution">
    <text evidence="16">The sequence shown here is derived from an EMBL/GenBank/DDBJ whole genome shotgun (WGS) entry which is preliminary data.</text>
</comment>
<evidence type="ECO:0000256" key="11">
    <source>
        <dbReference type="ARBA" id="ARBA00023209"/>
    </source>
</evidence>
<dbReference type="SUPFAM" id="SSF47473">
    <property type="entry name" value="EF-hand"/>
    <property type="match status" value="1"/>
</dbReference>
<dbReference type="SUPFAM" id="SSF69593">
    <property type="entry name" value="Glycerol-3-phosphate (1)-acyltransferase"/>
    <property type="match status" value="1"/>
</dbReference>
<sequence length="572" mass="63317">MFEDYPFIVPCIIAWYTLIFLTIFKCLNGRVARYNRDHGGKGAVHPGLESIDARKDEFGTSRGGGAAVKRGVTVFDKAPKVEVNAFVNSTWAFPRSTHLLYCFCAPVTIPLRVLLLLPTLAVAVLCSNLAVMGLDNKSIVEGTAPPFAKWRIAFAYPVKICGRILLFCVGVAWISVKGKRASSKEAPLIIGNHRCFMDPIFIVSQTFASPVSAAENMKLPCFGALTKMFQPILVDRANKNSSHRVAEMIKERAEAAGTWPQTVLFPEGVTTNGKALTYFKLGAFAPSRPVQPVLFRYPNNLTDVSWVMGGPGVGELVLKCLCTPWISMSVEYMAPYQPSEEEKADTHLFARNVRQHMADALEVPVTDQSFDDVILMTKARQLHMPVEQAVVNLRDVRKVMDITTKDAKELLEQFAKSPHRSRDGHLNEEGFVELMGGQCEEKEHLKRLFQVIDTHGHGHVDFREYVLCVAVLNGGDNEGIDSALKLAFKSLDTGGKGALDEKELEQVLRMGFPKLSQADAGKYFVEADKNADGLVSLEEFTEFCHNHESELPKFRDALFGIHANAEAEPGKP</sequence>
<evidence type="ECO:0000256" key="12">
    <source>
        <dbReference type="ARBA" id="ARBA00023264"/>
    </source>
</evidence>
<evidence type="ECO:0000256" key="7">
    <source>
        <dbReference type="ARBA" id="ARBA00022837"/>
    </source>
</evidence>
<dbReference type="PANTHER" id="PTHR23063">
    <property type="entry name" value="PHOSPHOLIPID ACYLTRANSFERASE"/>
    <property type="match status" value="1"/>
</dbReference>
<evidence type="ECO:0000256" key="6">
    <source>
        <dbReference type="ARBA" id="ARBA00022692"/>
    </source>
</evidence>
<dbReference type="PANTHER" id="PTHR23063:SF52">
    <property type="entry name" value="LYSOPHOSPHATIDYLCHOLINE ACYLTRANSFERASE"/>
    <property type="match status" value="1"/>
</dbReference>
<dbReference type="Pfam" id="PF01553">
    <property type="entry name" value="Acyltransferase"/>
    <property type="match status" value="1"/>
</dbReference>
<comment type="pathway">
    <text evidence="2">Lipid metabolism; phospholipid metabolism.</text>
</comment>
<keyword evidence="6 14" id="KW-0812">Transmembrane</keyword>
<dbReference type="Proteomes" id="UP001165060">
    <property type="component" value="Unassembled WGS sequence"/>
</dbReference>
<evidence type="ECO:0000256" key="4">
    <source>
        <dbReference type="ARBA" id="ARBA00022516"/>
    </source>
</evidence>
<evidence type="ECO:0000256" key="3">
    <source>
        <dbReference type="ARBA" id="ARBA00008655"/>
    </source>
</evidence>
<keyword evidence="17" id="KW-1185">Reference proteome</keyword>
<keyword evidence="13" id="KW-0012">Acyltransferase</keyword>
<dbReference type="InterPro" id="IPR002048">
    <property type="entry name" value="EF_hand_dom"/>
</dbReference>
<evidence type="ECO:0000259" key="15">
    <source>
        <dbReference type="PROSITE" id="PS50222"/>
    </source>
</evidence>
<dbReference type="CDD" id="cd07991">
    <property type="entry name" value="LPLAT_LPCAT1-like"/>
    <property type="match status" value="1"/>
</dbReference>
<feature type="domain" description="EF-hand" evidence="15">
    <location>
        <begin position="479"/>
        <end position="514"/>
    </location>
</feature>
<evidence type="ECO:0000313" key="16">
    <source>
        <dbReference type="EMBL" id="GMI28712.1"/>
    </source>
</evidence>
<evidence type="ECO:0000256" key="2">
    <source>
        <dbReference type="ARBA" id="ARBA00005074"/>
    </source>
</evidence>
<keyword evidence="7" id="KW-0106">Calcium</keyword>
<keyword evidence="12" id="KW-1208">Phospholipid metabolism</keyword>
<dbReference type="Gene3D" id="1.10.238.10">
    <property type="entry name" value="EF-hand"/>
    <property type="match status" value="1"/>
</dbReference>
<keyword evidence="4" id="KW-0444">Lipid biosynthesis</keyword>
<evidence type="ECO:0000313" key="17">
    <source>
        <dbReference type="Proteomes" id="UP001165060"/>
    </source>
</evidence>
<feature type="domain" description="EF-hand" evidence="15">
    <location>
        <begin position="440"/>
        <end position="475"/>
    </location>
</feature>
<feature type="transmembrane region" description="Helical" evidence="14">
    <location>
        <begin position="113"/>
        <end position="134"/>
    </location>
</feature>
<dbReference type="CDD" id="cd00051">
    <property type="entry name" value="EFh"/>
    <property type="match status" value="1"/>
</dbReference>
<dbReference type="PROSITE" id="PS00018">
    <property type="entry name" value="EF_HAND_1"/>
    <property type="match status" value="1"/>
</dbReference>
<dbReference type="SMART" id="SM00054">
    <property type="entry name" value="EFh"/>
    <property type="match status" value="3"/>
</dbReference>
<keyword evidence="11" id="KW-0594">Phospholipid biosynthesis</keyword>
<proteinExistence type="inferred from homology"/>
<keyword evidence="8 14" id="KW-1133">Transmembrane helix</keyword>
<evidence type="ECO:0000256" key="5">
    <source>
        <dbReference type="ARBA" id="ARBA00022679"/>
    </source>
</evidence>
<evidence type="ECO:0000256" key="14">
    <source>
        <dbReference type="SAM" id="Phobius"/>
    </source>
</evidence>
<reference evidence="16 17" key="1">
    <citation type="journal article" date="2023" name="Commun. Biol.">
        <title>Genome analysis of Parmales, the sister group of diatoms, reveals the evolutionary specialization of diatoms from phago-mixotrophs to photoautotrophs.</title>
        <authorList>
            <person name="Ban H."/>
            <person name="Sato S."/>
            <person name="Yoshikawa S."/>
            <person name="Yamada K."/>
            <person name="Nakamura Y."/>
            <person name="Ichinomiya M."/>
            <person name="Sato N."/>
            <person name="Blanc-Mathieu R."/>
            <person name="Endo H."/>
            <person name="Kuwata A."/>
            <person name="Ogata H."/>
        </authorList>
    </citation>
    <scope>NUCLEOTIDE SEQUENCE [LARGE SCALE GENOMIC DNA]</scope>
</reference>